<evidence type="ECO:0000256" key="1">
    <source>
        <dbReference type="ARBA" id="ARBA00004479"/>
    </source>
</evidence>
<accession>A0AA87ZEN3</accession>
<evidence type="ECO:0000256" key="13">
    <source>
        <dbReference type="SAM" id="Phobius"/>
    </source>
</evidence>
<dbReference type="GO" id="GO:0007166">
    <property type="term" value="P:cell surface receptor signaling pathway"/>
    <property type="evidence" value="ECO:0007669"/>
    <property type="project" value="InterPro"/>
</dbReference>
<keyword evidence="2" id="KW-0723">Serine/threonine-protein kinase</keyword>
<feature type="domain" description="Protein kinase" evidence="14">
    <location>
        <begin position="188"/>
        <end position="262"/>
    </location>
</feature>
<evidence type="ECO:0000256" key="6">
    <source>
        <dbReference type="ARBA" id="ARBA00022741"/>
    </source>
</evidence>
<protein>
    <recommendedName>
        <fullName evidence="14">Protein kinase domain-containing protein</fullName>
    </recommendedName>
</protein>
<evidence type="ECO:0000313" key="16">
    <source>
        <dbReference type="Proteomes" id="UP001187192"/>
    </source>
</evidence>
<dbReference type="PANTHER" id="PTHR27005">
    <property type="entry name" value="WALL-ASSOCIATED RECEPTOR KINASE-LIKE 21"/>
    <property type="match status" value="1"/>
</dbReference>
<proteinExistence type="predicted"/>
<dbReference type="PROSITE" id="PS50011">
    <property type="entry name" value="PROTEIN_KINASE_DOM"/>
    <property type="match status" value="1"/>
</dbReference>
<dbReference type="AlphaFoldDB" id="A0AA87ZEN3"/>
<evidence type="ECO:0000256" key="12">
    <source>
        <dbReference type="ARBA" id="ARBA00047951"/>
    </source>
</evidence>
<dbReference type="InterPro" id="IPR045274">
    <property type="entry name" value="WAK-like"/>
</dbReference>
<keyword evidence="6" id="KW-0547">Nucleotide-binding</keyword>
<keyword evidence="10 13" id="KW-0472">Membrane</keyword>
<dbReference type="FunFam" id="3.30.200.20:FF:000043">
    <property type="entry name" value="Wall-associated receptor kinase 2"/>
    <property type="match status" value="1"/>
</dbReference>
<evidence type="ECO:0000256" key="7">
    <source>
        <dbReference type="ARBA" id="ARBA00022777"/>
    </source>
</evidence>
<organism evidence="15 16">
    <name type="scientific">Ficus carica</name>
    <name type="common">Common fig</name>
    <dbReference type="NCBI Taxonomy" id="3494"/>
    <lineage>
        <taxon>Eukaryota</taxon>
        <taxon>Viridiplantae</taxon>
        <taxon>Streptophyta</taxon>
        <taxon>Embryophyta</taxon>
        <taxon>Tracheophyta</taxon>
        <taxon>Spermatophyta</taxon>
        <taxon>Magnoliopsida</taxon>
        <taxon>eudicotyledons</taxon>
        <taxon>Gunneridae</taxon>
        <taxon>Pentapetalae</taxon>
        <taxon>rosids</taxon>
        <taxon>fabids</taxon>
        <taxon>Rosales</taxon>
        <taxon>Moraceae</taxon>
        <taxon>Ficeae</taxon>
        <taxon>Ficus</taxon>
    </lineage>
</organism>
<evidence type="ECO:0000256" key="8">
    <source>
        <dbReference type="ARBA" id="ARBA00022840"/>
    </source>
</evidence>
<evidence type="ECO:0000256" key="9">
    <source>
        <dbReference type="ARBA" id="ARBA00022989"/>
    </source>
</evidence>
<dbReference type="InterPro" id="IPR001245">
    <property type="entry name" value="Ser-Thr/Tyr_kinase_cat_dom"/>
</dbReference>
<keyword evidence="5" id="KW-0732">Signal</keyword>
<dbReference type="InterPro" id="IPR011009">
    <property type="entry name" value="Kinase-like_dom_sf"/>
</dbReference>
<evidence type="ECO:0000259" key="14">
    <source>
        <dbReference type="PROSITE" id="PS50011"/>
    </source>
</evidence>
<dbReference type="GO" id="GO:0005524">
    <property type="term" value="F:ATP binding"/>
    <property type="evidence" value="ECO:0007669"/>
    <property type="project" value="UniProtKB-KW"/>
</dbReference>
<sequence length="262" mass="29357">MTDVPVVLHWSLYLSLDGVDALGKSAVPYDEYRNYSSYNPIENRIVGTASEEMLIFRSVVKLSISTLSLSKEKKFIDATFQILMNARIQNIATDVEIMNIVLTLMGLTHASPKGNPMSKCGFGAVLLLLGSWGLFKLVKKRRKIQRKKKFFKRNGGLLLEQQLSSGEANVEKTKLFNSKELERATDRFNIDRVLGEGGQGTVYKGMLTDGKIVAIKKSKIDDEGKIIEFIIEVVILSQINHRNVVKLLGCCLETEVPLLVYE</sequence>
<dbReference type="GO" id="GO:0004674">
    <property type="term" value="F:protein serine/threonine kinase activity"/>
    <property type="evidence" value="ECO:0007669"/>
    <property type="project" value="UniProtKB-KW"/>
</dbReference>
<comment type="subcellular location">
    <subcellularLocation>
        <location evidence="1">Membrane</location>
        <topology evidence="1">Single-pass type I membrane protein</topology>
    </subcellularLocation>
</comment>
<feature type="non-terminal residue" evidence="15">
    <location>
        <position position="1"/>
    </location>
</feature>
<evidence type="ECO:0000256" key="11">
    <source>
        <dbReference type="ARBA" id="ARBA00047558"/>
    </source>
</evidence>
<dbReference type="Gene3D" id="3.30.200.20">
    <property type="entry name" value="Phosphorylase Kinase, domain 1"/>
    <property type="match status" value="1"/>
</dbReference>
<comment type="catalytic activity">
    <reaction evidence="12">
        <text>L-threonyl-[protein] + ATP = O-phospho-L-threonyl-[protein] + ADP + H(+)</text>
        <dbReference type="Rhea" id="RHEA:46608"/>
        <dbReference type="Rhea" id="RHEA-COMP:11060"/>
        <dbReference type="Rhea" id="RHEA-COMP:11605"/>
        <dbReference type="ChEBI" id="CHEBI:15378"/>
        <dbReference type="ChEBI" id="CHEBI:30013"/>
        <dbReference type="ChEBI" id="CHEBI:30616"/>
        <dbReference type="ChEBI" id="CHEBI:61977"/>
        <dbReference type="ChEBI" id="CHEBI:456216"/>
    </reaction>
</comment>
<evidence type="ECO:0000256" key="2">
    <source>
        <dbReference type="ARBA" id="ARBA00022527"/>
    </source>
</evidence>
<evidence type="ECO:0000256" key="10">
    <source>
        <dbReference type="ARBA" id="ARBA00023136"/>
    </source>
</evidence>
<feature type="transmembrane region" description="Helical" evidence="13">
    <location>
        <begin position="121"/>
        <end position="138"/>
    </location>
</feature>
<keyword evidence="16" id="KW-1185">Reference proteome</keyword>
<dbReference type="InterPro" id="IPR000719">
    <property type="entry name" value="Prot_kinase_dom"/>
</dbReference>
<dbReference type="Pfam" id="PF07714">
    <property type="entry name" value="PK_Tyr_Ser-Thr"/>
    <property type="match status" value="1"/>
</dbReference>
<dbReference type="GO" id="GO:0005886">
    <property type="term" value="C:plasma membrane"/>
    <property type="evidence" value="ECO:0007669"/>
    <property type="project" value="TreeGrafter"/>
</dbReference>
<reference evidence="15" key="1">
    <citation type="submission" date="2023-07" db="EMBL/GenBank/DDBJ databases">
        <title>draft genome sequence of fig (Ficus carica).</title>
        <authorList>
            <person name="Takahashi T."/>
            <person name="Nishimura K."/>
        </authorList>
    </citation>
    <scope>NUCLEOTIDE SEQUENCE</scope>
</reference>
<gene>
    <name evidence="15" type="ORF">TIFTF001_051492</name>
</gene>
<name>A0AA87ZEN3_FICCA</name>
<keyword evidence="3" id="KW-0808">Transferase</keyword>
<comment type="catalytic activity">
    <reaction evidence="11">
        <text>L-seryl-[protein] + ATP = O-phospho-L-seryl-[protein] + ADP + H(+)</text>
        <dbReference type="Rhea" id="RHEA:17989"/>
        <dbReference type="Rhea" id="RHEA-COMP:9863"/>
        <dbReference type="Rhea" id="RHEA-COMP:11604"/>
        <dbReference type="ChEBI" id="CHEBI:15378"/>
        <dbReference type="ChEBI" id="CHEBI:29999"/>
        <dbReference type="ChEBI" id="CHEBI:30616"/>
        <dbReference type="ChEBI" id="CHEBI:83421"/>
        <dbReference type="ChEBI" id="CHEBI:456216"/>
    </reaction>
</comment>
<keyword evidence="4 13" id="KW-0812">Transmembrane</keyword>
<keyword evidence="9 13" id="KW-1133">Transmembrane helix</keyword>
<evidence type="ECO:0000256" key="4">
    <source>
        <dbReference type="ARBA" id="ARBA00022692"/>
    </source>
</evidence>
<evidence type="ECO:0000256" key="5">
    <source>
        <dbReference type="ARBA" id="ARBA00022729"/>
    </source>
</evidence>
<keyword evidence="7" id="KW-0418">Kinase</keyword>
<comment type="caution">
    <text evidence="15">The sequence shown here is derived from an EMBL/GenBank/DDBJ whole genome shotgun (WGS) entry which is preliminary data.</text>
</comment>
<dbReference type="SUPFAM" id="SSF56112">
    <property type="entry name" value="Protein kinase-like (PK-like)"/>
    <property type="match status" value="1"/>
</dbReference>
<keyword evidence="8" id="KW-0067">ATP-binding</keyword>
<evidence type="ECO:0000256" key="3">
    <source>
        <dbReference type="ARBA" id="ARBA00022679"/>
    </source>
</evidence>
<dbReference type="PANTHER" id="PTHR27005:SF515">
    <property type="entry name" value="WALL-ASSOCIATED RECEPTOR KINASE-LIKE 10-RELATED"/>
    <property type="match status" value="1"/>
</dbReference>
<dbReference type="EMBL" id="BTGU01009595">
    <property type="protein sequence ID" value="GMN26131.1"/>
    <property type="molecule type" value="Genomic_DNA"/>
</dbReference>
<dbReference type="Proteomes" id="UP001187192">
    <property type="component" value="Unassembled WGS sequence"/>
</dbReference>
<evidence type="ECO:0000313" key="15">
    <source>
        <dbReference type="EMBL" id="GMN26131.1"/>
    </source>
</evidence>